<proteinExistence type="predicted"/>
<name>A0A5B7H2A2_PORTR</name>
<feature type="region of interest" description="Disordered" evidence="1">
    <location>
        <begin position="72"/>
        <end position="103"/>
    </location>
</feature>
<evidence type="ECO:0000313" key="3">
    <source>
        <dbReference type="Proteomes" id="UP000324222"/>
    </source>
</evidence>
<evidence type="ECO:0000313" key="2">
    <source>
        <dbReference type="EMBL" id="MPC66220.1"/>
    </source>
</evidence>
<dbReference type="EMBL" id="VSRR010024473">
    <property type="protein sequence ID" value="MPC66220.1"/>
    <property type="molecule type" value="Genomic_DNA"/>
</dbReference>
<protein>
    <submittedName>
        <fullName evidence="2">Uncharacterized protein</fullName>
    </submittedName>
</protein>
<reference evidence="2 3" key="1">
    <citation type="submission" date="2019-05" db="EMBL/GenBank/DDBJ databases">
        <title>Another draft genome of Portunus trituberculatus and its Hox gene families provides insights of decapod evolution.</title>
        <authorList>
            <person name="Jeong J.-H."/>
            <person name="Song I."/>
            <person name="Kim S."/>
            <person name="Choi T."/>
            <person name="Kim D."/>
            <person name="Ryu S."/>
            <person name="Kim W."/>
        </authorList>
    </citation>
    <scope>NUCLEOTIDE SEQUENCE [LARGE SCALE GENOMIC DNA]</scope>
    <source>
        <tissue evidence="2">Muscle</tissue>
    </source>
</reference>
<comment type="caution">
    <text evidence="2">The sequence shown here is derived from an EMBL/GenBank/DDBJ whole genome shotgun (WGS) entry which is preliminary data.</text>
</comment>
<feature type="region of interest" description="Disordered" evidence="1">
    <location>
        <begin position="1"/>
        <end position="28"/>
    </location>
</feature>
<accession>A0A5B7H2A2</accession>
<dbReference type="AlphaFoldDB" id="A0A5B7H2A2"/>
<feature type="compositionally biased region" description="Polar residues" evidence="1">
    <location>
        <begin position="86"/>
        <end position="103"/>
    </location>
</feature>
<keyword evidence="3" id="KW-1185">Reference proteome</keyword>
<feature type="compositionally biased region" description="Basic and acidic residues" evidence="1">
    <location>
        <begin position="72"/>
        <end position="84"/>
    </location>
</feature>
<dbReference type="Proteomes" id="UP000324222">
    <property type="component" value="Unassembled WGS sequence"/>
</dbReference>
<gene>
    <name evidence="2" type="ORF">E2C01_060367</name>
</gene>
<organism evidence="2 3">
    <name type="scientific">Portunus trituberculatus</name>
    <name type="common">Swimming crab</name>
    <name type="synonym">Neptunus trituberculatus</name>
    <dbReference type="NCBI Taxonomy" id="210409"/>
    <lineage>
        <taxon>Eukaryota</taxon>
        <taxon>Metazoa</taxon>
        <taxon>Ecdysozoa</taxon>
        <taxon>Arthropoda</taxon>
        <taxon>Crustacea</taxon>
        <taxon>Multicrustacea</taxon>
        <taxon>Malacostraca</taxon>
        <taxon>Eumalacostraca</taxon>
        <taxon>Eucarida</taxon>
        <taxon>Decapoda</taxon>
        <taxon>Pleocyemata</taxon>
        <taxon>Brachyura</taxon>
        <taxon>Eubrachyura</taxon>
        <taxon>Portunoidea</taxon>
        <taxon>Portunidae</taxon>
        <taxon>Portuninae</taxon>
        <taxon>Portunus</taxon>
    </lineage>
</organism>
<evidence type="ECO:0000256" key="1">
    <source>
        <dbReference type="SAM" id="MobiDB-lite"/>
    </source>
</evidence>
<feature type="compositionally biased region" description="Gly residues" evidence="1">
    <location>
        <begin position="1"/>
        <end position="10"/>
    </location>
</feature>
<sequence>MAVNGGGRTGSGQRMVAPRVEKRESEKSQPFTFLARVSRVGMSDVAEIALVINLSIINDDLELTAQCPVADKSADVRVGQDKDGSYYSNPSLSRSYPSHRQGS</sequence>